<dbReference type="PANTHER" id="PTHR12526:SF600">
    <property type="entry name" value="GLYCOSYL TRANSFERASE GROUP 1"/>
    <property type="match status" value="1"/>
</dbReference>
<dbReference type="InterPro" id="IPR028098">
    <property type="entry name" value="Glyco_trans_4-like_N"/>
</dbReference>
<evidence type="ECO:0000313" key="2">
    <source>
        <dbReference type="EMBL" id="NDK38752.1"/>
    </source>
</evidence>
<accession>A0ABX0ADR9</accession>
<protein>
    <submittedName>
        <fullName evidence="2">Glycosyltransferase</fullName>
    </submittedName>
</protein>
<dbReference type="Gene3D" id="3.40.50.2000">
    <property type="entry name" value="Glycogen Phosphorylase B"/>
    <property type="match status" value="2"/>
</dbReference>
<keyword evidence="3" id="KW-1185">Reference proteome</keyword>
<dbReference type="EMBL" id="QOVG01000004">
    <property type="protein sequence ID" value="NDK38752.1"/>
    <property type="molecule type" value="Genomic_DNA"/>
</dbReference>
<gene>
    <name evidence="2" type="ORF">DT603_07845</name>
</gene>
<dbReference type="Pfam" id="PF13692">
    <property type="entry name" value="Glyco_trans_1_4"/>
    <property type="match status" value="1"/>
</dbReference>
<name>A0ABX0ADR9_9GAMM</name>
<evidence type="ECO:0000313" key="3">
    <source>
        <dbReference type="Proteomes" id="UP001429354"/>
    </source>
</evidence>
<dbReference type="SUPFAM" id="SSF53756">
    <property type="entry name" value="UDP-Glycosyltransferase/glycogen phosphorylase"/>
    <property type="match status" value="1"/>
</dbReference>
<comment type="caution">
    <text evidence="2">The sequence shown here is derived from an EMBL/GenBank/DDBJ whole genome shotgun (WGS) entry which is preliminary data.</text>
</comment>
<evidence type="ECO:0000259" key="1">
    <source>
        <dbReference type="Pfam" id="PF13439"/>
    </source>
</evidence>
<dbReference type="Pfam" id="PF13439">
    <property type="entry name" value="Glyco_transf_4"/>
    <property type="match status" value="1"/>
</dbReference>
<organism evidence="2 3">
    <name type="scientific">Pseudoxanthomonas gei</name>
    <dbReference type="NCBI Taxonomy" id="1383030"/>
    <lineage>
        <taxon>Bacteria</taxon>
        <taxon>Pseudomonadati</taxon>
        <taxon>Pseudomonadota</taxon>
        <taxon>Gammaproteobacteria</taxon>
        <taxon>Lysobacterales</taxon>
        <taxon>Lysobacteraceae</taxon>
        <taxon>Pseudoxanthomonas</taxon>
    </lineage>
</organism>
<dbReference type="PANTHER" id="PTHR12526">
    <property type="entry name" value="GLYCOSYLTRANSFERASE"/>
    <property type="match status" value="1"/>
</dbReference>
<dbReference type="Proteomes" id="UP001429354">
    <property type="component" value="Unassembled WGS sequence"/>
</dbReference>
<sequence>MEEALMARILFITSRLPFPPREGHQLRSWHLLKALAQRHEVTLLSLMRGDDEAGGIMEMRRHLAGVETFPIATEHSRIALGWALLRSVLGHAPYVTTKYASSALHSRIRQLAPGMDAVHFDMLPLMRNADAVPPGIPVIYNAHNVEHVLLSTRARMDGSRWIRYFLQGQLPRLLGFERRACHRADLVLACSEVDAEALRQVAPDARVAVVPNGVDLEANRPPSAATPATRPGQLVFVGQMGWFPNRDGVEWFLAEVFPRILAARPQTEFVLVGKAEGLQVPAAVATQVTLAGFVPDLRPFVEAASAYVVPLRAGSGTRLKVLEAMALGKPIVTTSIGSEGIALRDGESALYADDADSFAAASIRLLDSPLLAQRLGAAARACAEQHYGWEAVGQHLLDCYQQVLRTERGTTPAGTVSMAVGT</sequence>
<dbReference type="CDD" id="cd03801">
    <property type="entry name" value="GT4_PimA-like"/>
    <property type="match status" value="1"/>
</dbReference>
<feature type="domain" description="Glycosyltransferase subfamily 4-like N-terminal" evidence="1">
    <location>
        <begin position="29"/>
        <end position="217"/>
    </location>
</feature>
<reference evidence="2 3" key="1">
    <citation type="submission" date="2018-07" db="EMBL/GenBank/DDBJ databases">
        <title>Whole genome Sequencing of Pseudoxanthomonas gei KCTC 32298 (T).</title>
        <authorList>
            <person name="Kumar S."/>
            <person name="Bansal K."/>
            <person name="Kaur A."/>
            <person name="Patil P."/>
            <person name="Sharma S."/>
            <person name="Patil P.B."/>
        </authorList>
    </citation>
    <scope>NUCLEOTIDE SEQUENCE [LARGE SCALE GENOMIC DNA]</scope>
    <source>
        <strain evidence="2 3">KCTC 32298</strain>
    </source>
</reference>
<proteinExistence type="predicted"/>